<feature type="transmembrane region" description="Helical" evidence="1">
    <location>
        <begin position="138"/>
        <end position="161"/>
    </location>
</feature>
<proteinExistence type="predicted"/>
<accession>A0ABW5Q687</accession>
<comment type="caution">
    <text evidence="2">The sequence shown here is derived from an EMBL/GenBank/DDBJ whole genome shotgun (WGS) entry which is preliminary data.</text>
</comment>
<keyword evidence="1" id="KW-0812">Transmembrane</keyword>
<keyword evidence="3" id="KW-1185">Reference proteome</keyword>
<reference evidence="3" key="1">
    <citation type="journal article" date="2019" name="Int. J. Syst. Evol. Microbiol.">
        <title>The Global Catalogue of Microorganisms (GCM) 10K type strain sequencing project: providing services to taxonomists for standard genome sequencing and annotation.</title>
        <authorList>
            <consortium name="The Broad Institute Genomics Platform"/>
            <consortium name="The Broad Institute Genome Sequencing Center for Infectious Disease"/>
            <person name="Wu L."/>
            <person name="Ma J."/>
        </authorList>
    </citation>
    <scope>NUCLEOTIDE SEQUENCE [LARGE SCALE GENOMIC DNA]</scope>
    <source>
        <strain evidence="3">TISTR 1571</strain>
    </source>
</reference>
<evidence type="ECO:0000313" key="3">
    <source>
        <dbReference type="Proteomes" id="UP001597452"/>
    </source>
</evidence>
<evidence type="ECO:0000256" key="1">
    <source>
        <dbReference type="SAM" id="Phobius"/>
    </source>
</evidence>
<sequence>MVYLALLILAHFIADFSFQSDDLIKGRKDPNFKVRNRSLLKHVMIHFVTAVSLALIGILITQSINLSIFLMLIIIITLMTVTHYAIDAAKYHLDQQLTSQKWKALLFLLDQLLHLIIITIPFIYLMQSFHIVNNGFDYWIIILILIYLNTVVASHFLQIVLEKITPPNTMEQIVEEEVDRQEKDEDPQVHTVITRSKTSYPDSNHKIGRYIGMLERTLIMMFVFSNQVMGITIILAIKSITRFKQFEDKRFAEYYLIGTLLSMIIGIMFGYLAGLI</sequence>
<keyword evidence="1" id="KW-1133">Transmembrane helix</keyword>
<dbReference type="RefSeq" id="WP_054754603.1">
    <property type="nucleotide sequence ID" value="NZ_JBHUMZ010000003.1"/>
</dbReference>
<organism evidence="2 3">
    <name type="scientific">Piscibacillus salipiscarius</name>
    <dbReference type="NCBI Taxonomy" id="299480"/>
    <lineage>
        <taxon>Bacteria</taxon>
        <taxon>Bacillati</taxon>
        <taxon>Bacillota</taxon>
        <taxon>Bacilli</taxon>
        <taxon>Bacillales</taxon>
        <taxon>Bacillaceae</taxon>
        <taxon>Piscibacillus</taxon>
    </lineage>
</organism>
<dbReference type="InterPro" id="IPR021737">
    <property type="entry name" value="Phage_phiKZ_Orf197"/>
</dbReference>
<dbReference type="EMBL" id="JBHUMZ010000003">
    <property type="protein sequence ID" value="MFD2637300.1"/>
    <property type="molecule type" value="Genomic_DNA"/>
</dbReference>
<feature type="transmembrane region" description="Helical" evidence="1">
    <location>
        <begin position="68"/>
        <end position="86"/>
    </location>
</feature>
<protein>
    <submittedName>
        <fullName evidence="2">DUF3307 domain-containing protein</fullName>
    </submittedName>
</protein>
<feature type="transmembrane region" description="Helical" evidence="1">
    <location>
        <begin position="106"/>
        <end position="126"/>
    </location>
</feature>
<dbReference type="Proteomes" id="UP001597452">
    <property type="component" value="Unassembled WGS sequence"/>
</dbReference>
<dbReference type="Pfam" id="PF11750">
    <property type="entry name" value="DUF3307"/>
    <property type="match status" value="1"/>
</dbReference>
<name>A0ABW5Q687_9BACI</name>
<feature type="transmembrane region" description="Helical" evidence="1">
    <location>
        <begin position="218"/>
        <end position="240"/>
    </location>
</feature>
<gene>
    <name evidence="2" type="ORF">ACFSW4_00180</name>
</gene>
<keyword evidence="1" id="KW-0472">Membrane</keyword>
<evidence type="ECO:0000313" key="2">
    <source>
        <dbReference type="EMBL" id="MFD2637300.1"/>
    </source>
</evidence>
<feature type="transmembrane region" description="Helical" evidence="1">
    <location>
        <begin position="43"/>
        <end position="61"/>
    </location>
</feature>
<feature type="transmembrane region" description="Helical" evidence="1">
    <location>
        <begin position="252"/>
        <end position="273"/>
    </location>
</feature>